<dbReference type="EMBL" id="BKCJ011058860">
    <property type="protein sequence ID" value="GFC76963.1"/>
    <property type="molecule type" value="Genomic_DNA"/>
</dbReference>
<proteinExistence type="predicted"/>
<organism evidence="2">
    <name type="scientific">Tanacetum cinerariifolium</name>
    <name type="common">Dalmatian daisy</name>
    <name type="synonym">Chrysanthemum cinerariifolium</name>
    <dbReference type="NCBI Taxonomy" id="118510"/>
    <lineage>
        <taxon>Eukaryota</taxon>
        <taxon>Viridiplantae</taxon>
        <taxon>Streptophyta</taxon>
        <taxon>Embryophyta</taxon>
        <taxon>Tracheophyta</taxon>
        <taxon>Spermatophyta</taxon>
        <taxon>Magnoliopsida</taxon>
        <taxon>eudicotyledons</taxon>
        <taxon>Gunneridae</taxon>
        <taxon>Pentapetalae</taxon>
        <taxon>asterids</taxon>
        <taxon>campanulids</taxon>
        <taxon>Asterales</taxon>
        <taxon>Asteraceae</taxon>
        <taxon>Asteroideae</taxon>
        <taxon>Anthemideae</taxon>
        <taxon>Anthemidinae</taxon>
        <taxon>Tanacetum</taxon>
    </lineage>
</organism>
<reference evidence="2" key="1">
    <citation type="journal article" date="2019" name="Sci. Rep.">
        <title>Draft genome of Tanacetum cinerariifolium, the natural source of mosquito coil.</title>
        <authorList>
            <person name="Yamashiro T."/>
            <person name="Shiraishi A."/>
            <person name="Satake H."/>
            <person name="Nakayama K."/>
        </authorList>
    </citation>
    <scope>NUCLEOTIDE SEQUENCE</scope>
</reference>
<feature type="region of interest" description="Disordered" evidence="1">
    <location>
        <begin position="104"/>
        <end position="177"/>
    </location>
</feature>
<gene>
    <name evidence="2" type="ORF">Tci_848933</name>
</gene>
<evidence type="ECO:0000313" key="2">
    <source>
        <dbReference type="EMBL" id="GFC76963.1"/>
    </source>
</evidence>
<accession>A0A699QSM2</accession>
<dbReference type="AlphaFoldDB" id="A0A699QSM2"/>
<protein>
    <submittedName>
        <fullName evidence="2">Uncharacterized protein</fullName>
    </submittedName>
</protein>
<sequence length="177" mass="18861">MVIPIEAQAGWGLGNDGQRARVASFGKAYGAVEQLRGQLGCGLGVFAEAIGSIVGDSGIIAHLYPLLAGANAALSKVLVEVQALAGSFARASPPKFTIARAHLPQRQAQPRSVRDGQTARWLPRARNRVPAPALDRRARSTARPQRPGRHQPHAHGPPHSGRRRYQSLPQGLRAAQS</sequence>
<comment type="caution">
    <text evidence="2">The sequence shown here is derived from an EMBL/GenBank/DDBJ whole genome shotgun (WGS) entry which is preliminary data.</text>
</comment>
<name>A0A699QSM2_TANCI</name>
<evidence type="ECO:0000256" key="1">
    <source>
        <dbReference type="SAM" id="MobiDB-lite"/>
    </source>
</evidence>